<proteinExistence type="predicted"/>
<evidence type="ECO:0000313" key="2">
    <source>
        <dbReference type="EMBL" id="QID16496.1"/>
    </source>
</evidence>
<evidence type="ECO:0000313" key="3">
    <source>
        <dbReference type="Proteomes" id="UP000501991"/>
    </source>
</evidence>
<keyword evidence="2" id="KW-0378">Hydrolase</keyword>
<dbReference type="AlphaFoldDB" id="A0A6C1AYR2"/>
<dbReference type="SUPFAM" id="SSF53474">
    <property type="entry name" value="alpha/beta-Hydrolases"/>
    <property type="match status" value="1"/>
</dbReference>
<protein>
    <submittedName>
        <fullName evidence="2">Alpha/beta hydrolase</fullName>
    </submittedName>
</protein>
<dbReference type="EMBL" id="CP048836">
    <property type="protein sequence ID" value="QID16496.1"/>
    <property type="molecule type" value="Genomic_DNA"/>
</dbReference>
<evidence type="ECO:0000259" key="1">
    <source>
        <dbReference type="Pfam" id="PF12697"/>
    </source>
</evidence>
<accession>A0A6C1AYR2</accession>
<name>A0A6C1AYR2_9RHOO</name>
<dbReference type="PANTHER" id="PTHR43194">
    <property type="entry name" value="HYDROLASE ALPHA/BETA FOLD FAMILY"/>
    <property type="match status" value="1"/>
</dbReference>
<dbReference type="InterPro" id="IPR050228">
    <property type="entry name" value="Carboxylesterase_BioH"/>
</dbReference>
<dbReference type="Gene3D" id="3.40.50.1820">
    <property type="entry name" value="alpha/beta hydrolase"/>
    <property type="match status" value="1"/>
</dbReference>
<dbReference type="KEGG" id="azq:G3580_01965"/>
<feature type="domain" description="AB hydrolase-1" evidence="1">
    <location>
        <begin position="25"/>
        <end position="255"/>
    </location>
</feature>
<dbReference type="InterPro" id="IPR029058">
    <property type="entry name" value="AB_hydrolase_fold"/>
</dbReference>
<dbReference type="InterPro" id="IPR000073">
    <property type="entry name" value="AB_hydrolase_1"/>
</dbReference>
<keyword evidence="3" id="KW-1185">Reference proteome</keyword>
<dbReference type="Pfam" id="PF12697">
    <property type="entry name" value="Abhydrolase_6"/>
    <property type="match status" value="1"/>
</dbReference>
<gene>
    <name evidence="2" type="ORF">G3580_01965</name>
</gene>
<dbReference type="PANTHER" id="PTHR43194:SF2">
    <property type="entry name" value="PEROXISOMAL MEMBRANE PROTEIN LPX1"/>
    <property type="match status" value="1"/>
</dbReference>
<reference evidence="2 3" key="1">
    <citation type="submission" date="2020-02" db="EMBL/GenBank/DDBJ databases">
        <title>Nitrogenibacter mangrovi gen. nov., sp. nov. isolated from mangrove sediment, a denitrifying betaproteobacterium.</title>
        <authorList>
            <person name="Liao H."/>
            <person name="Tian Y."/>
        </authorList>
    </citation>
    <scope>NUCLEOTIDE SEQUENCE [LARGE SCALE GENOMIC DNA]</scope>
    <source>
        <strain evidence="2 3">M9-3-2</strain>
    </source>
</reference>
<dbReference type="GO" id="GO:0016787">
    <property type="term" value="F:hydrolase activity"/>
    <property type="evidence" value="ECO:0007669"/>
    <property type="project" value="UniProtKB-KW"/>
</dbReference>
<dbReference type="Proteomes" id="UP000501991">
    <property type="component" value="Chromosome"/>
</dbReference>
<dbReference type="RefSeq" id="WP_173763664.1">
    <property type="nucleotide sequence ID" value="NZ_CP048836.1"/>
</dbReference>
<organism evidence="2 3">
    <name type="scientific">Nitrogeniibacter mangrovi</name>
    <dbReference type="NCBI Taxonomy" id="2016596"/>
    <lineage>
        <taxon>Bacteria</taxon>
        <taxon>Pseudomonadati</taxon>
        <taxon>Pseudomonadota</taxon>
        <taxon>Betaproteobacteria</taxon>
        <taxon>Rhodocyclales</taxon>
        <taxon>Zoogloeaceae</taxon>
        <taxon>Nitrogeniibacter</taxon>
    </lineage>
</organism>
<sequence length="268" mass="29846">MNRSRFGDLEVIARTPSTVVRDTPLLFVHGAYTAAWCWEAHFLPWFADAGFACYAVSLSGHGHSRQHGMLDSYSIDDYVNDVAEVVAALPEAPILIGHSMGGFVVQKFLEHHTAPAAVLMASVPPQGLWSSALGLMFKKPTLLQDLNRMLGGAAPSVDSVREALFHQPVDAERLREYCLKSQPESHRAIWDMTLFNLPHVARMADVPMLVLGAGEDHLIPPALVQRTAQTYGVDEILFEDMGHAMMLERDWEQVATCMLRWLETQIVR</sequence>